<dbReference type="PROSITE" id="PS50932">
    <property type="entry name" value="HTH_LACI_2"/>
    <property type="match status" value="1"/>
</dbReference>
<dbReference type="PROSITE" id="PS00356">
    <property type="entry name" value="HTH_LACI_1"/>
    <property type="match status" value="1"/>
</dbReference>
<dbReference type="SUPFAM" id="SSF47413">
    <property type="entry name" value="lambda repressor-like DNA-binding domains"/>
    <property type="match status" value="1"/>
</dbReference>
<dbReference type="SMART" id="SM00354">
    <property type="entry name" value="HTH_LACI"/>
    <property type="match status" value="1"/>
</dbReference>
<keyword evidence="2" id="KW-0238">DNA-binding</keyword>
<evidence type="ECO:0000256" key="2">
    <source>
        <dbReference type="ARBA" id="ARBA00023125"/>
    </source>
</evidence>
<name>A0A5J5JZI3_9ACTN</name>
<dbReference type="CDD" id="cd01392">
    <property type="entry name" value="HTH_LacI"/>
    <property type="match status" value="1"/>
</dbReference>
<evidence type="ECO:0000313" key="6">
    <source>
        <dbReference type="Proteomes" id="UP000327011"/>
    </source>
</evidence>
<keyword evidence="1" id="KW-0805">Transcription regulation</keyword>
<dbReference type="InterPro" id="IPR046335">
    <property type="entry name" value="LacI/GalR-like_sensor"/>
</dbReference>
<evidence type="ECO:0000256" key="3">
    <source>
        <dbReference type="ARBA" id="ARBA00023163"/>
    </source>
</evidence>
<dbReference type="InterPro" id="IPR000843">
    <property type="entry name" value="HTH_LacI"/>
</dbReference>
<evidence type="ECO:0000259" key="4">
    <source>
        <dbReference type="PROSITE" id="PS50932"/>
    </source>
</evidence>
<evidence type="ECO:0000313" key="5">
    <source>
        <dbReference type="EMBL" id="KAA9375995.1"/>
    </source>
</evidence>
<dbReference type="Proteomes" id="UP000327011">
    <property type="component" value="Unassembled WGS sequence"/>
</dbReference>
<keyword evidence="3" id="KW-0804">Transcription</keyword>
<reference evidence="5 6" key="1">
    <citation type="submission" date="2019-09" db="EMBL/GenBank/DDBJ databases">
        <title>Screening of Novel Bioactive Compounds from Soil-Associated.</title>
        <authorList>
            <person name="Gong X."/>
        </authorList>
    </citation>
    <scope>NUCLEOTIDE SEQUENCE [LARGE SCALE GENOMIC DNA]</scope>
    <source>
        <strain evidence="5 6">Gxj-6</strain>
    </source>
</reference>
<gene>
    <name evidence="5" type="ORF">F5972_25075</name>
</gene>
<sequence length="347" mass="36471">MRRAGDTGGTVVTDEPVVTVTIKDVARLAGVSPASVSRALADPGQVRPGTRERVHRAAAALGYHPNQAAHALTTGRTRMIGLVVPDITNPIFSTIFQAVQGRAREGGYSVLLVDTGEDPATEVDLVRTLARQVDGFLLCSPRAAQEYLDPFLRATAVVTINHRGRRVPCVTSDNADGARQVAEHLLALGHRRLAYVAGPAASSDNRERLRGLRAAVAAAGAELTDFTAVSPTYDGGTAAADLVLATSATAVIAFNDVIALGLLNRFTARGIGVPQQISLVGFDDIPFAAMTNPPLTSVAIAKQQIGRTAVDFLLDLLDGRQRPGGSRLMLPTHLIVRGSTGPSVLTR</sequence>
<dbReference type="InterPro" id="IPR010982">
    <property type="entry name" value="Lambda_DNA-bd_dom_sf"/>
</dbReference>
<dbReference type="CDD" id="cd06267">
    <property type="entry name" value="PBP1_LacI_sugar_binding-like"/>
    <property type="match status" value="1"/>
</dbReference>
<protein>
    <submittedName>
        <fullName evidence="5">LacI family transcriptional regulator</fullName>
    </submittedName>
</protein>
<dbReference type="Pfam" id="PF13377">
    <property type="entry name" value="Peripla_BP_3"/>
    <property type="match status" value="1"/>
</dbReference>
<keyword evidence="6" id="KW-1185">Reference proteome</keyword>
<accession>A0A5J5JZI3</accession>
<dbReference type="Pfam" id="PF00356">
    <property type="entry name" value="LacI"/>
    <property type="match status" value="1"/>
</dbReference>
<dbReference type="EMBL" id="VYTZ01000009">
    <property type="protein sequence ID" value="KAA9375995.1"/>
    <property type="molecule type" value="Genomic_DNA"/>
</dbReference>
<organism evidence="5 6">
    <name type="scientific">Microbispora cellulosiformans</name>
    <dbReference type="NCBI Taxonomy" id="2614688"/>
    <lineage>
        <taxon>Bacteria</taxon>
        <taxon>Bacillati</taxon>
        <taxon>Actinomycetota</taxon>
        <taxon>Actinomycetes</taxon>
        <taxon>Streptosporangiales</taxon>
        <taxon>Streptosporangiaceae</taxon>
        <taxon>Microbispora</taxon>
    </lineage>
</organism>
<dbReference type="Gene3D" id="1.10.260.40">
    <property type="entry name" value="lambda repressor-like DNA-binding domains"/>
    <property type="match status" value="1"/>
</dbReference>
<dbReference type="GO" id="GO:0003700">
    <property type="term" value="F:DNA-binding transcription factor activity"/>
    <property type="evidence" value="ECO:0007669"/>
    <property type="project" value="TreeGrafter"/>
</dbReference>
<dbReference type="Gene3D" id="3.40.50.2300">
    <property type="match status" value="2"/>
</dbReference>
<dbReference type="PANTHER" id="PTHR30146:SF138">
    <property type="entry name" value="TRANSCRIPTIONAL REGULATORY PROTEIN"/>
    <property type="match status" value="1"/>
</dbReference>
<feature type="domain" description="HTH lacI-type" evidence="4">
    <location>
        <begin position="20"/>
        <end position="74"/>
    </location>
</feature>
<dbReference type="PANTHER" id="PTHR30146">
    <property type="entry name" value="LACI-RELATED TRANSCRIPTIONAL REPRESSOR"/>
    <property type="match status" value="1"/>
</dbReference>
<evidence type="ECO:0000256" key="1">
    <source>
        <dbReference type="ARBA" id="ARBA00023015"/>
    </source>
</evidence>
<proteinExistence type="predicted"/>
<dbReference type="InterPro" id="IPR028082">
    <property type="entry name" value="Peripla_BP_I"/>
</dbReference>
<dbReference type="AlphaFoldDB" id="A0A5J5JZI3"/>
<dbReference type="SUPFAM" id="SSF53822">
    <property type="entry name" value="Periplasmic binding protein-like I"/>
    <property type="match status" value="1"/>
</dbReference>
<dbReference type="GO" id="GO:0000976">
    <property type="term" value="F:transcription cis-regulatory region binding"/>
    <property type="evidence" value="ECO:0007669"/>
    <property type="project" value="TreeGrafter"/>
</dbReference>
<comment type="caution">
    <text evidence="5">The sequence shown here is derived from an EMBL/GenBank/DDBJ whole genome shotgun (WGS) entry which is preliminary data.</text>
</comment>